<dbReference type="EMBL" id="SRZC01000011">
    <property type="protein sequence ID" value="TGX82241.1"/>
    <property type="molecule type" value="Genomic_DNA"/>
</dbReference>
<name>A0AC61QQ68_9BACT</name>
<reference evidence="1" key="1">
    <citation type="submission" date="2019-04" db="EMBL/GenBank/DDBJ databases">
        <title>Microbes associate with the intestines of laboratory mice.</title>
        <authorList>
            <person name="Navarre W."/>
            <person name="Wong E."/>
            <person name="Huang K."/>
            <person name="Tropini C."/>
            <person name="Ng K."/>
            <person name="Yu B."/>
        </authorList>
    </citation>
    <scope>NUCLEOTIDE SEQUENCE</scope>
    <source>
        <strain evidence="1">NM73_A23</strain>
    </source>
</reference>
<evidence type="ECO:0000313" key="1">
    <source>
        <dbReference type="EMBL" id="TGX82241.1"/>
    </source>
</evidence>
<dbReference type="Proteomes" id="UP000308886">
    <property type="component" value="Unassembled WGS sequence"/>
</dbReference>
<protein>
    <submittedName>
        <fullName evidence="1">Uncharacterized protein</fullName>
    </submittedName>
</protein>
<evidence type="ECO:0000313" key="2">
    <source>
        <dbReference type="Proteomes" id="UP000308886"/>
    </source>
</evidence>
<sequence>MNAKRILSLILEAVMCCIIFLVVEFLFEGSIDIQETLIQAILVLFLMKLFKLLEDYYMKY</sequence>
<gene>
    <name evidence="1" type="ORF">E5358_08030</name>
</gene>
<comment type="caution">
    <text evidence="1">The sequence shown here is derived from an EMBL/GenBank/DDBJ whole genome shotgun (WGS) entry which is preliminary data.</text>
</comment>
<accession>A0AC61QQ68</accession>
<organism evidence="1 2">
    <name type="scientific">Palleniella muris</name>
    <dbReference type="NCBI Taxonomy" id="3038145"/>
    <lineage>
        <taxon>Bacteria</taxon>
        <taxon>Pseudomonadati</taxon>
        <taxon>Bacteroidota</taxon>
        <taxon>Bacteroidia</taxon>
        <taxon>Bacteroidales</taxon>
        <taxon>Prevotellaceae</taxon>
        <taxon>Palleniella</taxon>
    </lineage>
</organism>
<proteinExistence type="predicted"/>
<keyword evidence="2" id="KW-1185">Reference proteome</keyword>